<dbReference type="STRING" id="1802661.A2649_02265"/>
<dbReference type="InterPro" id="IPR038461">
    <property type="entry name" value="Schlafen_AlbA_2_dom_sf"/>
</dbReference>
<feature type="domain" description="Schlafen AlbA-2" evidence="3">
    <location>
        <begin position="184"/>
        <end position="320"/>
    </location>
</feature>
<gene>
    <name evidence="4" type="ORF">A2649_02265</name>
</gene>
<feature type="domain" description="YdbS-like PH" evidence="2">
    <location>
        <begin position="76"/>
        <end position="147"/>
    </location>
</feature>
<reference evidence="4 5" key="1">
    <citation type="journal article" date="2016" name="Nat. Commun.">
        <title>Thousands of microbial genomes shed light on interconnected biogeochemical processes in an aquifer system.</title>
        <authorList>
            <person name="Anantharaman K."/>
            <person name="Brown C.T."/>
            <person name="Hug L.A."/>
            <person name="Sharon I."/>
            <person name="Castelle C.J."/>
            <person name="Probst A.J."/>
            <person name="Thomas B.C."/>
            <person name="Singh A."/>
            <person name="Wilkins M.J."/>
            <person name="Karaoz U."/>
            <person name="Brodie E.L."/>
            <person name="Williams K.H."/>
            <person name="Hubbard S.S."/>
            <person name="Banfield J.F."/>
        </authorList>
    </citation>
    <scope>NUCLEOTIDE SEQUENCE [LARGE SCALE GENOMIC DNA]</scope>
</reference>
<dbReference type="AlphaFoldDB" id="A0A1F8EDE0"/>
<comment type="caution">
    <text evidence="4">The sequence shown here is derived from an EMBL/GenBank/DDBJ whole genome shotgun (WGS) entry which is preliminary data.</text>
</comment>
<feature type="transmembrane region" description="Helical" evidence="1">
    <location>
        <begin position="12"/>
        <end position="35"/>
    </location>
</feature>
<accession>A0A1F8EDE0</accession>
<protein>
    <recommendedName>
        <fullName evidence="6">Schlafen AlbA-2 domain-containing protein</fullName>
    </recommendedName>
</protein>
<dbReference type="InterPro" id="IPR007421">
    <property type="entry name" value="Schlafen_AlbA_2_dom"/>
</dbReference>
<evidence type="ECO:0000259" key="3">
    <source>
        <dbReference type="Pfam" id="PF04326"/>
    </source>
</evidence>
<dbReference type="EMBL" id="MGJB01000008">
    <property type="protein sequence ID" value="OGM98810.1"/>
    <property type="molecule type" value="Genomic_DNA"/>
</dbReference>
<dbReference type="PANTHER" id="PTHR37938:SF1">
    <property type="entry name" value="BLL0215 PROTEIN"/>
    <property type="match status" value="1"/>
</dbReference>
<evidence type="ECO:0000259" key="2">
    <source>
        <dbReference type="Pfam" id="PF03703"/>
    </source>
</evidence>
<dbReference type="InterPro" id="IPR005182">
    <property type="entry name" value="YdbS-like_PH"/>
</dbReference>
<organism evidence="4 5">
    <name type="scientific">Candidatus Yanofskybacteria bacterium RIFCSPHIGHO2_01_FULL_41_26</name>
    <dbReference type="NCBI Taxonomy" id="1802661"/>
    <lineage>
        <taxon>Bacteria</taxon>
        <taxon>Candidatus Yanofskyibacteriota</taxon>
    </lineage>
</organism>
<dbReference type="Pfam" id="PF03703">
    <property type="entry name" value="bPH_2"/>
    <property type="match status" value="1"/>
</dbReference>
<dbReference type="Pfam" id="PF04326">
    <property type="entry name" value="SLFN_AlbA_2"/>
    <property type="match status" value="1"/>
</dbReference>
<dbReference type="Proteomes" id="UP000176893">
    <property type="component" value="Unassembled WGS sequence"/>
</dbReference>
<feature type="transmembrane region" description="Helical" evidence="1">
    <location>
        <begin position="55"/>
        <end position="74"/>
    </location>
</feature>
<dbReference type="Gene3D" id="3.30.950.30">
    <property type="entry name" value="Schlafen, AAA domain"/>
    <property type="match status" value="1"/>
</dbReference>
<evidence type="ECO:0008006" key="6">
    <source>
        <dbReference type="Google" id="ProtNLM"/>
    </source>
</evidence>
<keyword evidence="1" id="KW-0472">Membrane</keyword>
<evidence type="ECO:0000313" key="5">
    <source>
        <dbReference type="Proteomes" id="UP000176893"/>
    </source>
</evidence>
<name>A0A1F8EDE0_9BACT</name>
<keyword evidence="1" id="KW-0812">Transmembrane</keyword>
<proteinExistence type="predicted"/>
<evidence type="ECO:0000256" key="1">
    <source>
        <dbReference type="SAM" id="Phobius"/>
    </source>
</evidence>
<keyword evidence="1" id="KW-1133">Transmembrane helix</keyword>
<evidence type="ECO:0000313" key="4">
    <source>
        <dbReference type="EMBL" id="OGM98810.1"/>
    </source>
</evidence>
<dbReference type="PANTHER" id="PTHR37938">
    <property type="entry name" value="BLL0215 PROTEIN"/>
    <property type="match status" value="1"/>
</dbReference>
<sequence length="336" mass="38427">MGKPIIIKKSPIVIVKNFILLQGVAVVVFFIAGALADYGEFYHSLSISRTISFRIAEALIIFSAEIALVFFIFFRWYRESFRIRNGEIIHSYGVLYRHRTAVPLEHVVSVSHRQSPLGKLTKYGTIELTGNHENKKIRLKDIPVPEEYVDLILKFKRFSANKDAEDLTLTNAKTNILDLLNKDEHENLEFKSTFRWDTRQNVVNKILEKSVMKTIASFLNSQGGHLVIGVNDEKVVIGLAFDYNSLVRKDADGFENHFTQVFHNMIGAEFRQFVKLHWSQVDSKECCIINVSPSHKPAYLKNDNNGEEFYIRTGNGTTALKLSEANAYIDSHWGRV</sequence>